<gene>
    <name evidence="1" type="ORF">UT18_C0016G0004</name>
</gene>
<organism evidence="1 2">
    <name type="scientific">candidate division CPR2 bacterium GW2011_GWC2_39_10</name>
    <dbReference type="NCBI Taxonomy" id="1618345"/>
    <lineage>
        <taxon>Bacteria</taxon>
        <taxon>Bacteria division CPR2</taxon>
    </lineage>
</organism>
<dbReference type="STRING" id="1618345.UT18_C0016G0004"/>
<dbReference type="EMBL" id="LBVV01000016">
    <property type="protein sequence ID" value="KKQ93708.1"/>
    <property type="molecule type" value="Genomic_DNA"/>
</dbReference>
<accession>A0A0G0LPA5</accession>
<dbReference type="AlphaFoldDB" id="A0A0G0LPA5"/>
<reference evidence="1 2" key="1">
    <citation type="journal article" date="2015" name="Nature">
        <title>rRNA introns, odd ribosomes, and small enigmatic genomes across a large radiation of phyla.</title>
        <authorList>
            <person name="Brown C.T."/>
            <person name="Hug L.A."/>
            <person name="Thomas B.C."/>
            <person name="Sharon I."/>
            <person name="Castelle C.J."/>
            <person name="Singh A."/>
            <person name="Wilkins M.J."/>
            <person name="Williams K.H."/>
            <person name="Banfield J.F."/>
        </authorList>
    </citation>
    <scope>NUCLEOTIDE SEQUENCE [LARGE SCALE GENOMIC DNA]</scope>
</reference>
<protein>
    <submittedName>
        <fullName evidence="1">Uncharacterized protein</fullName>
    </submittedName>
</protein>
<evidence type="ECO:0000313" key="2">
    <source>
        <dbReference type="Proteomes" id="UP000034207"/>
    </source>
</evidence>
<proteinExistence type="predicted"/>
<dbReference type="Proteomes" id="UP000034207">
    <property type="component" value="Unassembled WGS sequence"/>
</dbReference>
<evidence type="ECO:0000313" key="1">
    <source>
        <dbReference type="EMBL" id="KKQ93708.1"/>
    </source>
</evidence>
<name>A0A0G0LPA5_UNCC2</name>
<comment type="caution">
    <text evidence="1">The sequence shown here is derived from an EMBL/GenBank/DDBJ whole genome shotgun (WGS) entry which is preliminary data.</text>
</comment>
<sequence>MNRELLFLLGAEESSNMEKADRLISERITDFLRDKIDKEGFDVSELKVPGASLAFNEVTKEDDPVLYRLREIMKIVCEEMDLNATEAFSVASESLIDIKVYVMRGNDFVREMKQAYIDWHRDQNKLTKKINFLTSSIKSVFRRVFKRRRK</sequence>